<name>A0ABD1EAG2_HYPHA</name>
<comment type="caution">
    <text evidence="7">The sequence shown here is derived from an EMBL/GenBank/DDBJ whole genome shotgun (WGS) entry which is preliminary data.</text>
</comment>
<keyword evidence="8" id="KW-1185">Reference proteome</keyword>
<dbReference type="PROSITE" id="PS00421">
    <property type="entry name" value="TM4_1"/>
    <property type="match status" value="1"/>
</dbReference>
<dbReference type="PANTHER" id="PTHR19282">
    <property type="entry name" value="TETRASPANIN"/>
    <property type="match status" value="1"/>
</dbReference>
<dbReference type="PANTHER" id="PTHR19282:SF28">
    <property type="entry name" value="TETRASPANIN"/>
    <property type="match status" value="1"/>
</dbReference>
<dbReference type="AlphaFoldDB" id="A0ABD1EAG2"/>
<protein>
    <recommendedName>
        <fullName evidence="6">Tetraspanin</fullName>
    </recommendedName>
</protein>
<keyword evidence="5 6" id="KW-0472">Membrane</keyword>
<gene>
    <name evidence="7" type="ORF">ABEB36_012011</name>
</gene>
<feature type="transmembrane region" description="Helical" evidence="6">
    <location>
        <begin position="59"/>
        <end position="80"/>
    </location>
</feature>
<dbReference type="Proteomes" id="UP001566132">
    <property type="component" value="Unassembled WGS sequence"/>
</dbReference>
<accession>A0ABD1EAG2</accession>
<organism evidence="7 8">
    <name type="scientific">Hypothenemus hampei</name>
    <name type="common">Coffee berry borer</name>
    <dbReference type="NCBI Taxonomy" id="57062"/>
    <lineage>
        <taxon>Eukaryota</taxon>
        <taxon>Metazoa</taxon>
        <taxon>Ecdysozoa</taxon>
        <taxon>Arthropoda</taxon>
        <taxon>Hexapoda</taxon>
        <taxon>Insecta</taxon>
        <taxon>Pterygota</taxon>
        <taxon>Neoptera</taxon>
        <taxon>Endopterygota</taxon>
        <taxon>Coleoptera</taxon>
        <taxon>Polyphaga</taxon>
        <taxon>Cucujiformia</taxon>
        <taxon>Curculionidae</taxon>
        <taxon>Scolytinae</taxon>
        <taxon>Hypothenemus</taxon>
    </lineage>
</organism>
<dbReference type="PIRSF" id="PIRSF002419">
    <property type="entry name" value="Tetraspanin"/>
    <property type="match status" value="1"/>
</dbReference>
<proteinExistence type="inferred from homology"/>
<evidence type="ECO:0000313" key="7">
    <source>
        <dbReference type="EMBL" id="KAL1491410.1"/>
    </source>
</evidence>
<sequence length="284" mass="31990">MPTTKELDLGMKCIKYMLCVSNFMFVIVGLLLISIGYTIKTIYGTFDDFMEGHYYHPSTLAIVIGFFIFFVAFFGCVGAFKESTFMVNMYAFLLTLIFILQISACIAAYAMRSNISESLYENMKNAMDHFDEHYNAFIWNTTQFNLQCCGIDDPTDWNAYIGREGYGLINVTLPNYANISVPASCCFNENCSVSRNLYTAGCLNRLSGVVSQCALLFGIGALCVAFIQILGIVFASVLAKSIRKVKTQRLVATDERRRQLYNQLVKNQEQTKSPELYTPKDSEA</sequence>
<reference evidence="7 8" key="1">
    <citation type="submission" date="2024-05" db="EMBL/GenBank/DDBJ databases">
        <title>Genetic variation in Jamaican populations of the coffee berry borer (Hypothenemus hampei).</title>
        <authorList>
            <person name="Errbii M."/>
            <person name="Myrie A."/>
        </authorList>
    </citation>
    <scope>NUCLEOTIDE SEQUENCE [LARGE SCALE GENOMIC DNA]</scope>
    <source>
        <strain evidence="7">JA-Hopewell-2020-01-JO</strain>
        <tissue evidence="7">Whole body</tissue>
    </source>
</reference>
<comment type="subcellular location">
    <subcellularLocation>
        <location evidence="1 6">Membrane</location>
        <topology evidence="1 6">Multi-pass membrane protein</topology>
    </subcellularLocation>
</comment>
<evidence type="ECO:0000256" key="3">
    <source>
        <dbReference type="ARBA" id="ARBA00022692"/>
    </source>
</evidence>
<evidence type="ECO:0000313" key="8">
    <source>
        <dbReference type="Proteomes" id="UP001566132"/>
    </source>
</evidence>
<feature type="transmembrane region" description="Helical" evidence="6">
    <location>
        <begin position="214"/>
        <end position="239"/>
    </location>
</feature>
<evidence type="ECO:0000256" key="2">
    <source>
        <dbReference type="ARBA" id="ARBA00006840"/>
    </source>
</evidence>
<dbReference type="InterPro" id="IPR008952">
    <property type="entry name" value="Tetraspanin_EC2_sf"/>
</dbReference>
<dbReference type="EMBL" id="JBDJPC010000009">
    <property type="protein sequence ID" value="KAL1491410.1"/>
    <property type="molecule type" value="Genomic_DNA"/>
</dbReference>
<evidence type="ECO:0000256" key="5">
    <source>
        <dbReference type="ARBA" id="ARBA00023136"/>
    </source>
</evidence>
<dbReference type="CDD" id="cd03127">
    <property type="entry name" value="tetraspanin_LEL"/>
    <property type="match status" value="1"/>
</dbReference>
<keyword evidence="4 6" id="KW-1133">Transmembrane helix</keyword>
<dbReference type="Gene3D" id="1.10.1450.10">
    <property type="entry name" value="Tetraspanin"/>
    <property type="match status" value="1"/>
</dbReference>
<dbReference type="GO" id="GO:0016020">
    <property type="term" value="C:membrane"/>
    <property type="evidence" value="ECO:0007669"/>
    <property type="project" value="UniProtKB-SubCell"/>
</dbReference>
<dbReference type="SUPFAM" id="SSF48652">
    <property type="entry name" value="Tetraspanin"/>
    <property type="match status" value="1"/>
</dbReference>
<comment type="similarity">
    <text evidence="2 6">Belongs to the tetraspanin (TM4SF) family.</text>
</comment>
<evidence type="ECO:0000256" key="1">
    <source>
        <dbReference type="ARBA" id="ARBA00004141"/>
    </source>
</evidence>
<dbReference type="InterPro" id="IPR018503">
    <property type="entry name" value="Tetraspanin_CS"/>
</dbReference>
<evidence type="ECO:0000256" key="6">
    <source>
        <dbReference type="RuleBase" id="RU361218"/>
    </source>
</evidence>
<dbReference type="PRINTS" id="PR00259">
    <property type="entry name" value="TMFOUR"/>
</dbReference>
<feature type="transmembrane region" description="Helical" evidence="6">
    <location>
        <begin position="87"/>
        <end position="111"/>
    </location>
</feature>
<dbReference type="Pfam" id="PF00335">
    <property type="entry name" value="Tetraspanin"/>
    <property type="match status" value="1"/>
</dbReference>
<dbReference type="InterPro" id="IPR018499">
    <property type="entry name" value="Tetraspanin/Peripherin"/>
</dbReference>
<dbReference type="InterPro" id="IPR000301">
    <property type="entry name" value="Tetraspanin_animals"/>
</dbReference>
<keyword evidence="3 6" id="KW-0812">Transmembrane</keyword>
<feature type="transmembrane region" description="Helical" evidence="6">
    <location>
        <begin position="16"/>
        <end position="39"/>
    </location>
</feature>
<evidence type="ECO:0000256" key="4">
    <source>
        <dbReference type="ARBA" id="ARBA00022989"/>
    </source>
</evidence>